<evidence type="ECO:0008006" key="5">
    <source>
        <dbReference type="Google" id="ProtNLM"/>
    </source>
</evidence>
<reference evidence="3" key="3">
    <citation type="submission" date="2015-06" db="UniProtKB">
        <authorList>
            <consortium name="EnsemblMetazoa"/>
        </authorList>
    </citation>
    <scope>IDENTIFICATION</scope>
</reference>
<accession>R7U765</accession>
<dbReference type="FunCoup" id="R7U765">
    <property type="interactions" value="1762"/>
</dbReference>
<dbReference type="OMA" id="TEMSINK"/>
<dbReference type="PANTHER" id="PTHR13621:SF2">
    <property type="entry name" value="PROLINE-RICH PROTEIN PRCC"/>
    <property type="match status" value="1"/>
</dbReference>
<evidence type="ECO:0000313" key="2">
    <source>
        <dbReference type="EMBL" id="ELT98980.1"/>
    </source>
</evidence>
<feature type="region of interest" description="Disordered" evidence="1">
    <location>
        <begin position="133"/>
        <end position="241"/>
    </location>
</feature>
<dbReference type="EMBL" id="KB307360">
    <property type="protein sequence ID" value="ELT98980.1"/>
    <property type="molecule type" value="Genomic_DNA"/>
</dbReference>
<dbReference type="STRING" id="283909.R7U765"/>
<feature type="compositionally biased region" description="Low complexity" evidence="1">
    <location>
        <begin position="19"/>
        <end position="36"/>
    </location>
</feature>
<dbReference type="EMBL" id="AMQN01010231">
    <property type="status" value="NOT_ANNOTATED_CDS"/>
    <property type="molecule type" value="Genomic_DNA"/>
</dbReference>
<dbReference type="Proteomes" id="UP000014760">
    <property type="component" value="Unassembled WGS sequence"/>
</dbReference>
<dbReference type="HOGENOM" id="CLU_693080_0_0_1"/>
<dbReference type="GO" id="GO:0005634">
    <property type="term" value="C:nucleus"/>
    <property type="evidence" value="ECO:0007669"/>
    <property type="project" value="TreeGrafter"/>
</dbReference>
<evidence type="ECO:0000313" key="3">
    <source>
        <dbReference type="EnsemblMetazoa" id="CapteP225379"/>
    </source>
</evidence>
<sequence length="362" mass="39840">MSLVAYASSGESDSEDEVSSTSQIPVKPSVSSTVKSPPHRTVTVDSGATGSAGIERDAPISDEEDANIFQKTSSGLRLPPPRSQGSPANGSTTSIEASSGHHLLSGLPAPRTILTVSTVQEDELEDIVKPKAAELALQEKPPPPKKRKKAVRISIPSLLPQHDSDEEDDRPTVHPKPSHSPVRLLKITLPTNTALSDGVSSSSESFADNPLQINEISKPFGPMRPEARQPLSDAEVYPEYSQIEDDVLPDSSSYPEAEDVGALQHDQQFLRMQGKGNRAEVVDFIDFNVDDHTDKKEDLKYLTVEKSEMTTKEEEKQFTTEQKKKHQIQYLAFMAKKREVDLKNQWAAQRASKRQTQAKYGF</sequence>
<dbReference type="Pfam" id="PF10253">
    <property type="entry name" value="PRCC"/>
    <property type="match status" value="1"/>
</dbReference>
<reference evidence="4" key="1">
    <citation type="submission" date="2012-12" db="EMBL/GenBank/DDBJ databases">
        <authorList>
            <person name="Hellsten U."/>
            <person name="Grimwood J."/>
            <person name="Chapman J.A."/>
            <person name="Shapiro H."/>
            <person name="Aerts A."/>
            <person name="Otillar R.P."/>
            <person name="Terry A.Y."/>
            <person name="Boore J.L."/>
            <person name="Simakov O."/>
            <person name="Marletaz F."/>
            <person name="Cho S.-J."/>
            <person name="Edsinger-Gonzales E."/>
            <person name="Havlak P."/>
            <person name="Kuo D.-H."/>
            <person name="Larsson T."/>
            <person name="Lv J."/>
            <person name="Arendt D."/>
            <person name="Savage R."/>
            <person name="Osoegawa K."/>
            <person name="de Jong P."/>
            <person name="Lindberg D.R."/>
            <person name="Seaver E.C."/>
            <person name="Weisblat D.A."/>
            <person name="Putnam N.H."/>
            <person name="Grigoriev I.V."/>
            <person name="Rokhsar D.S."/>
        </authorList>
    </citation>
    <scope>NUCLEOTIDE SEQUENCE</scope>
    <source>
        <strain evidence="4">I ESC-2004</strain>
    </source>
</reference>
<dbReference type="PANTHER" id="PTHR13621">
    <property type="entry name" value="PROLINE-RICH PROTEIN PRCC"/>
    <property type="match status" value="1"/>
</dbReference>
<organism evidence="2">
    <name type="scientific">Capitella teleta</name>
    <name type="common">Polychaete worm</name>
    <dbReference type="NCBI Taxonomy" id="283909"/>
    <lineage>
        <taxon>Eukaryota</taxon>
        <taxon>Metazoa</taxon>
        <taxon>Spiralia</taxon>
        <taxon>Lophotrochozoa</taxon>
        <taxon>Annelida</taxon>
        <taxon>Polychaeta</taxon>
        <taxon>Sedentaria</taxon>
        <taxon>Scolecida</taxon>
        <taxon>Capitellidae</taxon>
        <taxon>Capitella</taxon>
    </lineage>
</organism>
<name>R7U765_CAPTE</name>
<dbReference type="EnsemblMetazoa" id="CapteT225379">
    <property type="protein sequence ID" value="CapteP225379"/>
    <property type="gene ID" value="CapteG225379"/>
</dbReference>
<feature type="region of interest" description="Disordered" evidence="1">
    <location>
        <begin position="1"/>
        <end position="108"/>
    </location>
</feature>
<dbReference type="AlphaFoldDB" id="R7U765"/>
<evidence type="ECO:0000313" key="4">
    <source>
        <dbReference type="Proteomes" id="UP000014760"/>
    </source>
</evidence>
<protein>
    <recommendedName>
        <fullName evidence="5">Proline-rich protein PRCC</fullName>
    </recommendedName>
</protein>
<feature type="compositionally biased region" description="Polar residues" evidence="1">
    <location>
        <begin position="83"/>
        <end position="97"/>
    </location>
</feature>
<proteinExistence type="predicted"/>
<dbReference type="OrthoDB" id="206969at2759"/>
<keyword evidence="4" id="KW-1185">Reference proteome</keyword>
<evidence type="ECO:0000256" key="1">
    <source>
        <dbReference type="SAM" id="MobiDB-lite"/>
    </source>
</evidence>
<reference evidence="2 4" key="2">
    <citation type="journal article" date="2013" name="Nature">
        <title>Insights into bilaterian evolution from three spiralian genomes.</title>
        <authorList>
            <person name="Simakov O."/>
            <person name="Marletaz F."/>
            <person name="Cho S.J."/>
            <person name="Edsinger-Gonzales E."/>
            <person name="Havlak P."/>
            <person name="Hellsten U."/>
            <person name="Kuo D.H."/>
            <person name="Larsson T."/>
            <person name="Lv J."/>
            <person name="Arendt D."/>
            <person name="Savage R."/>
            <person name="Osoegawa K."/>
            <person name="de Jong P."/>
            <person name="Grimwood J."/>
            <person name="Chapman J.A."/>
            <person name="Shapiro H."/>
            <person name="Aerts A."/>
            <person name="Otillar R.P."/>
            <person name="Terry A.Y."/>
            <person name="Boore J.L."/>
            <person name="Grigoriev I.V."/>
            <person name="Lindberg D.R."/>
            <person name="Seaver E.C."/>
            <person name="Weisblat D.A."/>
            <person name="Putnam N.H."/>
            <person name="Rokhsar D.S."/>
        </authorList>
    </citation>
    <scope>NUCLEOTIDE SEQUENCE</scope>
    <source>
        <strain evidence="2 4">I ESC-2004</strain>
    </source>
</reference>
<gene>
    <name evidence="2" type="ORF">CAPTEDRAFT_225379</name>
</gene>
<feature type="compositionally biased region" description="Polar residues" evidence="1">
    <location>
        <begin position="189"/>
        <end position="215"/>
    </location>
</feature>
<dbReference type="InterPro" id="IPR018800">
    <property type="entry name" value="PRCC"/>
</dbReference>